<reference evidence="1 2" key="1">
    <citation type="journal article" date="2011" name="Environ. Microbiol.">
        <title>Genome of alkaliphilic Bacillus pseudofirmus OF4 reveals adaptations that support the ability to grow in an external pH range from 7.5 to 11.4.</title>
        <authorList>
            <person name="Janto B."/>
            <person name="Ahmed A."/>
            <person name="Ito M."/>
            <person name="Liu J."/>
            <person name="Hicks D.B."/>
            <person name="Pagni S."/>
            <person name="Fackelmayer O.J."/>
            <person name="Smith T.A."/>
            <person name="Earl J."/>
            <person name="Elbourne L.D."/>
            <person name="Hassan K."/>
            <person name="Paulsen I.T."/>
            <person name="Kolsto A.B."/>
            <person name="Tourasse N.J."/>
            <person name="Ehrlich G.D."/>
            <person name="Boissy R."/>
            <person name="Ivey D.M."/>
            <person name="Li G."/>
            <person name="Xue Y."/>
            <person name="Ma Y."/>
            <person name="Hu F.Z."/>
            <person name="Krulwich T.A."/>
        </authorList>
    </citation>
    <scope>NUCLEOTIDE SEQUENCE [LARGE SCALE GENOMIC DNA]</scope>
    <source>
        <strain evidence="2">ATCC BAA-2126 / JCM 17055 / OF4</strain>
    </source>
</reference>
<organism evidence="1 2">
    <name type="scientific">Alkalihalophilus pseudofirmus (strain ATCC BAA-2126 / JCM 17055 / OF4)</name>
    <name type="common">Bacillus pseudofirmus</name>
    <dbReference type="NCBI Taxonomy" id="398511"/>
    <lineage>
        <taxon>Bacteria</taxon>
        <taxon>Bacillati</taxon>
        <taxon>Bacillota</taxon>
        <taxon>Bacilli</taxon>
        <taxon>Bacillales</taxon>
        <taxon>Bacillaceae</taxon>
        <taxon>Alkalihalophilus</taxon>
    </lineage>
</organism>
<dbReference type="KEGG" id="bpf:BpOF4_16645"/>
<proteinExistence type="predicted"/>
<gene>
    <name evidence="1" type="ordered locus">BpOF4_16645</name>
</gene>
<dbReference type="EMBL" id="CP001878">
    <property type="protein sequence ID" value="ADC51372.1"/>
    <property type="molecule type" value="Genomic_DNA"/>
</dbReference>
<evidence type="ECO:0000313" key="2">
    <source>
        <dbReference type="Proteomes" id="UP000001544"/>
    </source>
</evidence>
<sequence>MEVRLLNAIENPPMDLLLLADPSEKLIADYV</sequence>
<dbReference type="Proteomes" id="UP000001544">
    <property type="component" value="Chromosome"/>
</dbReference>
<dbReference type="HOGENOM" id="CLU_3395156_0_0_9"/>
<evidence type="ECO:0000313" key="1">
    <source>
        <dbReference type="EMBL" id="ADC51372.1"/>
    </source>
</evidence>
<dbReference type="STRING" id="398511.BpOF4_16645"/>
<keyword evidence="2" id="KW-1185">Reference proteome</keyword>
<protein>
    <submittedName>
        <fullName evidence="1">Uncharacterized protein</fullName>
    </submittedName>
</protein>
<name>D3FQK2_ALKPO</name>
<dbReference type="AlphaFoldDB" id="D3FQK2"/>
<accession>D3FQK2</accession>